<evidence type="ECO:0000256" key="7">
    <source>
        <dbReference type="ARBA" id="ARBA00037847"/>
    </source>
</evidence>
<dbReference type="VEuPathDB" id="FungiDB:TAPDE_003051"/>
<comment type="subcellular location">
    <subcellularLocation>
        <location evidence="7">Endomembrane system</location>
        <topology evidence="7">Single-pass membrane protein</topology>
    </subcellularLocation>
    <subcellularLocation>
        <location evidence="1 8">Membrane</location>
        <topology evidence="1 8">Single-pass type I membrane protein</topology>
    </subcellularLocation>
</comment>
<evidence type="ECO:0000256" key="6">
    <source>
        <dbReference type="ARBA" id="ARBA00023136"/>
    </source>
</evidence>
<dbReference type="Proteomes" id="UP000013776">
    <property type="component" value="Unassembled WGS sequence"/>
</dbReference>
<keyword evidence="13" id="KW-1185">Reference proteome</keyword>
<dbReference type="Pfam" id="PF01105">
    <property type="entry name" value="EMP24_GP25L"/>
    <property type="match status" value="1"/>
</dbReference>
<dbReference type="PANTHER" id="PTHR22811">
    <property type="entry name" value="TRANSMEMBRANE EMP24 DOMAIN-CONTAINING PROTEIN"/>
    <property type="match status" value="1"/>
</dbReference>
<keyword evidence="4 10" id="KW-0732">Signal</keyword>
<dbReference type="SUPFAM" id="SSF101576">
    <property type="entry name" value="Supernatant protein factor (SPF), C-terminal domain"/>
    <property type="match status" value="1"/>
</dbReference>
<sequence>MKTFSVVLSLFLSLSSLIQPITSHSITIPPHARECFHEQLHKEDRMTVNFQTDVGGNQQINFWLTDPSNGIIHQNPHTSMGDYSFEAMMDGKYTYCFLNQGDDGENREVSFNVHGVVYVSEDDPEHQDPLDKEIKELSELVAQVKDEQEYIVIRERVHRDTSESTNSRVKWWSIGQTVLLVAVCLFQVIYLKRFFEVKVSL</sequence>
<evidence type="ECO:0000313" key="12">
    <source>
        <dbReference type="EMBL" id="CCG82900.1"/>
    </source>
</evidence>
<evidence type="ECO:0000256" key="5">
    <source>
        <dbReference type="ARBA" id="ARBA00022989"/>
    </source>
</evidence>
<evidence type="ECO:0000256" key="2">
    <source>
        <dbReference type="ARBA" id="ARBA00007104"/>
    </source>
</evidence>
<dbReference type="InterPro" id="IPR015720">
    <property type="entry name" value="Emp24-like"/>
</dbReference>
<dbReference type="GO" id="GO:0016020">
    <property type="term" value="C:membrane"/>
    <property type="evidence" value="ECO:0007669"/>
    <property type="project" value="UniProtKB-SubCell"/>
</dbReference>
<dbReference type="STRING" id="1097556.R4XBC4"/>
<dbReference type="EMBL" id="CAHR02000108">
    <property type="protein sequence ID" value="CCG82900.1"/>
    <property type="molecule type" value="Genomic_DNA"/>
</dbReference>
<evidence type="ECO:0000259" key="11">
    <source>
        <dbReference type="PROSITE" id="PS50866"/>
    </source>
</evidence>
<proteinExistence type="inferred from homology"/>
<name>R4XBC4_TAPDE</name>
<organism evidence="12 13">
    <name type="scientific">Taphrina deformans (strain PYCC 5710 / ATCC 11124 / CBS 356.35 / IMI 108563 / JCM 9778 / NBRC 8474)</name>
    <name type="common">Peach leaf curl fungus</name>
    <name type="synonym">Lalaria deformans</name>
    <dbReference type="NCBI Taxonomy" id="1097556"/>
    <lineage>
        <taxon>Eukaryota</taxon>
        <taxon>Fungi</taxon>
        <taxon>Dikarya</taxon>
        <taxon>Ascomycota</taxon>
        <taxon>Taphrinomycotina</taxon>
        <taxon>Taphrinomycetes</taxon>
        <taxon>Taphrinales</taxon>
        <taxon>Taphrinaceae</taxon>
        <taxon>Taphrina</taxon>
    </lineage>
</organism>
<keyword evidence="5 9" id="KW-1133">Transmembrane helix</keyword>
<keyword evidence="3 8" id="KW-0812">Transmembrane</keyword>
<evidence type="ECO:0000256" key="1">
    <source>
        <dbReference type="ARBA" id="ARBA00004479"/>
    </source>
</evidence>
<gene>
    <name evidence="12" type="ORF">TAPDE_003051</name>
</gene>
<comment type="caution">
    <text evidence="12">The sequence shown here is derived from an EMBL/GenBank/DDBJ whole genome shotgun (WGS) entry which is preliminary data.</text>
</comment>
<accession>R4XBC4</accession>
<evidence type="ECO:0000256" key="9">
    <source>
        <dbReference type="SAM" id="Phobius"/>
    </source>
</evidence>
<evidence type="ECO:0000256" key="4">
    <source>
        <dbReference type="ARBA" id="ARBA00022729"/>
    </source>
</evidence>
<evidence type="ECO:0000256" key="8">
    <source>
        <dbReference type="RuleBase" id="RU003827"/>
    </source>
</evidence>
<evidence type="ECO:0000256" key="3">
    <source>
        <dbReference type="ARBA" id="ARBA00022692"/>
    </source>
</evidence>
<feature type="domain" description="GOLD" evidence="11">
    <location>
        <begin position="33"/>
        <end position="115"/>
    </location>
</feature>
<feature type="signal peptide" evidence="10">
    <location>
        <begin position="1"/>
        <end position="23"/>
    </location>
</feature>
<feature type="transmembrane region" description="Helical" evidence="9">
    <location>
        <begin position="171"/>
        <end position="191"/>
    </location>
</feature>
<evidence type="ECO:0000313" key="13">
    <source>
        <dbReference type="Proteomes" id="UP000013776"/>
    </source>
</evidence>
<dbReference type="PROSITE" id="PS50866">
    <property type="entry name" value="GOLD"/>
    <property type="match status" value="1"/>
</dbReference>
<protein>
    <submittedName>
        <fullName evidence="12">Endosomal protein P24B</fullName>
    </submittedName>
</protein>
<dbReference type="OrthoDB" id="62956at2759"/>
<dbReference type="GO" id="GO:0012505">
    <property type="term" value="C:endomembrane system"/>
    <property type="evidence" value="ECO:0007669"/>
    <property type="project" value="UniProtKB-SubCell"/>
</dbReference>
<reference evidence="12 13" key="1">
    <citation type="journal article" date="2013" name="MBio">
        <title>Genome sequencing of the plant pathogen Taphrina deformans, the causal agent of peach leaf curl.</title>
        <authorList>
            <person name="Cisse O.H."/>
            <person name="Almeida J.M.G.C.F."/>
            <person name="Fonseca A."/>
            <person name="Kumar A.A."/>
            <person name="Salojaervi J."/>
            <person name="Overmyer K."/>
            <person name="Hauser P.M."/>
            <person name="Pagni M."/>
        </authorList>
    </citation>
    <scope>NUCLEOTIDE SEQUENCE [LARGE SCALE GENOMIC DNA]</scope>
    <source>
        <strain evidence="13">PYCC 5710 / ATCC 11124 / CBS 356.35 / IMI 108563 / JCM 9778 / NBRC 8474</strain>
    </source>
</reference>
<dbReference type="InterPro" id="IPR036598">
    <property type="entry name" value="GOLD_dom_sf"/>
</dbReference>
<comment type="similarity">
    <text evidence="2 8">Belongs to the EMP24/GP25L family.</text>
</comment>
<dbReference type="InterPro" id="IPR009038">
    <property type="entry name" value="GOLD_dom"/>
</dbReference>
<dbReference type="eggNOG" id="KOG1692">
    <property type="taxonomic scope" value="Eukaryota"/>
</dbReference>
<evidence type="ECO:0000256" key="10">
    <source>
        <dbReference type="SAM" id="SignalP"/>
    </source>
</evidence>
<keyword evidence="6 9" id="KW-0472">Membrane</keyword>
<feature type="chain" id="PRO_5004373194" evidence="10">
    <location>
        <begin position="24"/>
        <end position="201"/>
    </location>
</feature>
<dbReference type="SMART" id="SM01190">
    <property type="entry name" value="EMP24_GP25L"/>
    <property type="match status" value="1"/>
</dbReference>
<dbReference type="AlphaFoldDB" id="R4XBC4"/>